<dbReference type="AlphaFoldDB" id="A0AAV7MFU4"/>
<gene>
    <name evidence="2" type="ORF">NDU88_004169</name>
</gene>
<proteinExistence type="predicted"/>
<keyword evidence="3" id="KW-1185">Reference proteome</keyword>
<dbReference type="Proteomes" id="UP001066276">
    <property type="component" value="Chromosome 10"/>
</dbReference>
<sequence length="91" mass="10772">MLHRIWELLLSENRSKHIAKRSGSHPDKENCLNQELDLETGGRRDERKPKLELAKMKLEKEQAFEEKRLALEQRKLTQELNLRELDIGALQ</sequence>
<feature type="compositionally biased region" description="Basic and acidic residues" evidence="1">
    <location>
        <begin position="40"/>
        <end position="49"/>
    </location>
</feature>
<protein>
    <submittedName>
        <fullName evidence="2">Uncharacterized protein</fullName>
    </submittedName>
</protein>
<evidence type="ECO:0000313" key="3">
    <source>
        <dbReference type="Proteomes" id="UP001066276"/>
    </source>
</evidence>
<evidence type="ECO:0000256" key="1">
    <source>
        <dbReference type="SAM" id="MobiDB-lite"/>
    </source>
</evidence>
<organism evidence="2 3">
    <name type="scientific">Pleurodeles waltl</name>
    <name type="common">Iberian ribbed newt</name>
    <dbReference type="NCBI Taxonomy" id="8319"/>
    <lineage>
        <taxon>Eukaryota</taxon>
        <taxon>Metazoa</taxon>
        <taxon>Chordata</taxon>
        <taxon>Craniata</taxon>
        <taxon>Vertebrata</taxon>
        <taxon>Euteleostomi</taxon>
        <taxon>Amphibia</taxon>
        <taxon>Batrachia</taxon>
        <taxon>Caudata</taxon>
        <taxon>Salamandroidea</taxon>
        <taxon>Salamandridae</taxon>
        <taxon>Pleurodelinae</taxon>
        <taxon>Pleurodeles</taxon>
    </lineage>
</organism>
<reference evidence="2" key="1">
    <citation type="journal article" date="2022" name="bioRxiv">
        <title>Sequencing and chromosome-scale assembly of the giantPleurodeles waltlgenome.</title>
        <authorList>
            <person name="Brown T."/>
            <person name="Elewa A."/>
            <person name="Iarovenko S."/>
            <person name="Subramanian E."/>
            <person name="Araus A.J."/>
            <person name="Petzold A."/>
            <person name="Susuki M."/>
            <person name="Suzuki K.-i.T."/>
            <person name="Hayashi T."/>
            <person name="Toyoda A."/>
            <person name="Oliveira C."/>
            <person name="Osipova E."/>
            <person name="Leigh N.D."/>
            <person name="Simon A."/>
            <person name="Yun M.H."/>
        </authorList>
    </citation>
    <scope>NUCLEOTIDE SEQUENCE</scope>
    <source>
        <strain evidence="2">20211129_DDA</strain>
        <tissue evidence="2">Liver</tissue>
    </source>
</reference>
<comment type="caution">
    <text evidence="2">The sequence shown here is derived from an EMBL/GenBank/DDBJ whole genome shotgun (WGS) entry which is preliminary data.</text>
</comment>
<dbReference type="EMBL" id="JANPWB010000014">
    <property type="protein sequence ID" value="KAJ1099065.1"/>
    <property type="molecule type" value="Genomic_DNA"/>
</dbReference>
<evidence type="ECO:0000313" key="2">
    <source>
        <dbReference type="EMBL" id="KAJ1099065.1"/>
    </source>
</evidence>
<name>A0AAV7MFU4_PLEWA</name>
<accession>A0AAV7MFU4</accession>
<feature type="region of interest" description="Disordered" evidence="1">
    <location>
        <begin position="19"/>
        <end position="49"/>
    </location>
</feature>